<accession>A0ABN0REL6</accession>
<name>A0ABN0REL6_9LIST</name>
<evidence type="ECO:0000313" key="4">
    <source>
        <dbReference type="Proteomes" id="UP000019249"/>
    </source>
</evidence>
<dbReference type="PANTHER" id="PTHR45947">
    <property type="entry name" value="SULFOQUINOVOSYL TRANSFERASE SQD2"/>
    <property type="match status" value="1"/>
</dbReference>
<dbReference type="InterPro" id="IPR001296">
    <property type="entry name" value="Glyco_trans_1"/>
</dbReference>
<dbReference type="InterPro" id="IPR050194">
    <property type="entry name" value="Glycosyltransferase_grp1"/>
</dbReference>
<gene>
    <name evidence="3" type="ORF">MFLO_09007</name>
</gene>
<dbReference type="Pfam" id="PF00534">
    <property type="entry name" value="Glycos_transf_1"/>
    <property type="match status" value="1"/>
</dbReference>
<dbReference type="CDD" id="cd03801">
    <property type="entry name" value="GT4_PimA-like"/>
    <property type="match status" value="1"/>
</dbReference>
<evidence type="ECO:0000259" key="1">
    <source>
        <dbReference type="Pfam" id="PF00534"/>
    </source>
</evidence>
<protein>
    <submittedName>
        <fullName evidence="3">Glycosytransferase</fullName>
    </submittedName>
</protein>
<dbReference type="Proteomes" id="UP000019249">
    <property type="component" value="Unassembled WGS sequence"/>
</dbReference>
<proteinExistence type="predicted"/>
<organism evidence="3 4">
    <name type="scientific">Listeria floridensis FSL S10-1187</name>
    <dbReference type="NCBI Taxonomy" id="1265817"/>
    <lineage>
        <taxon>Bacteria</taxon>
        <taxon>Bacillati</taxon>
        <taxon>Bacillota</taxon>
        <taxon>Bacilli</taxon>
        <taxon>Bacillales</taxon>
        <taxon>Listeriaceae</taxon>
        <taxon>Listeria</taxon>
    </lineage>
</organism>
<reference evidence="3 4" key="1">
    <citation type="journal article" date="2014" name="Int. J. Syst. Evol. Microbiol.">
        <title>Listeria floridensis sp. nov., Listeria aquatica sp. nov., Listeria cornellensis sp. nov., Listeria riparia sp. nov. and Listeria grandensis sp. nov., from agricultural and natural environments.</title>
        <authorList>
            <person name="den Bakker H.C."/>
            <person name="Warchocki S."/>
            <person name="Wright E.M."/>
            <person name="Allred A.F."/>
            <person name="Ahlstrom C."/>
            <person name="Manuel C.S."/>
            <person name="Stasiewicz M.J."/>
            <person name="Burrell A."/>
            <person name="Roof S."/>
            <person name="Strawn L."/>
            <person name="Fortes E.D."/>
            <person name="Nightingale K.K."/>
            <person name="Kephart D."/>
            <person name="Wiedmann M."/>
        </authorList>
    </citation>
    <scope>NUCLEOTIDE SEQUENCE [LARGE SCALE GENOMIC DNA]</scope>
    <source>
        <strain evidence="3 4">FSL S10-1187</strain>
    </source>
</reference>
<dbReference type="Pfam" id="PF13439">
    <property type="entry name" value="Glyco_transf_4"/>
    <property type="match status" value="1"/>
</dbReference>
<comment type="caution">
    <text evidence="3">The sequence shown here is derived from an EMBL/GenBank/DDBJ whole genome shotgun (WGS) entry which is preliminary data.</text>
</comment>
<dbReference type="RefSeq" id="WP_036097397.1">
    <property type="nucleotide sequence ID" value="NZ_AODF01000018.1"/>
</dbReference>
<dbReference type="EMBL" id="AODF01000018">
    <property type="protein sequence ID" value="EUJ31350.1"/>
    <property type="molecule type" value="Genomic_DNA"/>
</dbReference>
<evidence type="ECO:0000313" key="3">
    <source>
        <dbReference type="EMBL" id="EUJ31350.1"/>
    </source>
</evidence>
<sequence>MNILMVGPDPEAKGGMATVISNFKKYYAHPNQKLYFFTTWSETQKKRTQWRALTKIRKEVKRNKIDVVHFHVAQKGSFIRKALLKRLLPKRCKTIFHMHASQFEVFYQTSGKWMKAWIRSELNDVDQLVVLSEGWAAFYRSLTDTDIAVSRNAVQVPEESLYHAEAKTIVTFGRIGQRKGSYDLLAVAKRIRVKVPEVRFVLYGDGETGKVAEQIEAEQIDNVLLGGWISKVEQAEVMQHAALHFLPSYHEGLPMAILETMAAGVPNLATNVGGISEAVQHGENGMIVEPGNIEAMVLELERFLLDEKMRKRYSKNARLMIENEFSFERYFKSWADFYPEL</sequence>
<keyword evidence="4" id="KW-1185">Reference proteome</keyword>
<feature type="domain" description="Glycosyl transferase family 1" evidence="1">
    <location>
        <begin position="165"/>
        <end position="319"/>
    </location>
</feature>
<evidence type="ECO:0000259" key="2">
    <source>
        <dbReference type="Pfam" id="PF13439"/>
    </source>
</evidence>
<dbReference type="InterPro" id="IPR028098">
    <property type="entry name" value="Glyco_trans_4-like_N"/>
</dbReference>
<feature type="domain" description="Glycosyltransferase subfamily 4-like N-terminal" evidence="2">
    <location>
        <begin position="46"/>
        <end position="154"/>
    </location>
</feature>
<dbReference type="PANTHER" id="PTHR45947:SF3">
    <property type="entry name" value="SULFOQUINOVOSYL TRANSFERASE SQD2"/>
    <property type="match status" value="1"/>
</dbReference>
<dbReference type="SUPFAM" id="SSF53756">
    <property type="entry name" value="UDP-Glycosyltransferase/glycogen phosphorylase"/>
    <property type="match status" value="1"/>
</dbReference>
<dbReference type="Gene3D" id="3.40.50.2000">
    <property type="entry name" value="Glycogen Phosphorylase B"/>
    <property type="match status" value="2"/>
</dbReference>